<keyword evidence="4" id="KW-1185">Reference proteome</keyword>
<name>A0A8K1FDN3_PYTOL</name>
<evidence type="ECO:0000256" key="1">
    <source>
        <dbReference type="SAM" id="Coils"/>
    </source>
</evidence>
<dbReference type="AlphaFoldDB" id="A0A8K1FDN3"/>
<proteinExistence type="predicted"/>
<reference evidence="3" key="1">
    <citation type="submission" date="2019-03" db="EMBL/GenBank/DDBJ databases">
        <title>Long read genome sequence of the mycoparasitic Pythium oligandrum ATCC 38472 isolated from sugarbeet rhizosphere.</title>
        <authorList>
            <person name="Gaulin E."/>
        </authorList>
    </citation>
    <scope>NUCLEOTIDE SEQUENCE</scope>
    <source>
        <strain evidence="3">ATCC 38472_TT</strain>
    </source>
</reference>
<sequence length="558" mass="62508">MQFSELPRRSSCPALRVDADECNHELLEHLDGVGREELSSFSDDVMDGQNTSDNNAELHNDVTWCECKDEGNPESPVQTKKLLPLRMEHFVRRRLAQVVQELSEEKENLRLAASAGSSLLEQLSVARIEMNNLRDESEARKLELDTAGQENQRLREICAKMESELRKYDAAWAEVEYPSPKWEPSSSKLATITSPGKQTILRAPVMTPADRDASCQMCDKREAEVVELQQACGELKRRCLDLELRNEQCQTELLEMSTAYKKTERSLKRVQADHAKALTDVDFMASQIKIMKDDNSSLVTSRDNLRGSNRRLQAENDALSSSLEEHKTMIEALLTDKRAAVLQATVLESRISSLQIENERLRLESTRQQNQLQRCEAEAADLMDCAALQRHVMDIEALLEDANRQLIEVRRENRLLSSRLRTSNAETSGMAVHRPEQTPMTVAEVLAMNPAVVEPLASSDMSCGKEQTSCADENKYQLRKRSQRRPPSIAYVCTSTGEKMRLPTLEAPSRRRSSSLKNRGSRGGAGNSVGSDEGVTAPVYLGLSLLACATAVRYIVKG</sequence>
<gene>
    <name evidence="3" type="ORF">Poli38472_010654</name>
</gene>
<dbReference type="EMBL" id="SPLM01000147">
    <property type="protein sequence ID" value="TMW55772.1"/>
    <property type="molecule type" value="Genomic_DNA"/>
</dbReference>
<organism evidence="3 4">
    <name type="scientific">Pythium oligandrum</name>
    <name type="common">Mycoparasitic fungus</name>
    <dbReference type="NCBI Taxonomy" id="41045"/>
    <lineage>
        <taxon>Eukaryota</taxon>
        <taxon>Sar</taxon>
        <taxon>Stramenopiles</taxon>
        <taxon>Oomycota</taxon>
        <taxon>Peronosporomycetes</taxon>
        <taxon>Pythiales</taxon>
        <taxon>Pythiaceae</taxon>
        <taxon>Pythium</taxon>
    </lineage>
</organism>
<feature type="coiled-coil region" evidence="1">
    <location>
        <begin position="302"/>
        <end position="419"/>
    </location>
</feature>
<evidence type="ECO:0000313" key="3">
    <source>
        <dbReference type="EMBL" id="TMW55772.1"/>
    </source>
</evidence>
<keyword evidence="1" id="KW-0175">Coiled coil</keyword>
<feature type="coiled-coil region" evidence="1">
    <location>
        <begin position="218"/>
        <end position="252"/>
    </location>
</feature>
<protein>
    <submittedName>
        <fullName evidence="3">Uncharacterized protein</fullName>
    </submittedName>
</protein>
<feature type="region of interest" description="Disordered" evidence="2">
    <location>
        <begin position="501"/>
        <end position="531"/>
    </location>
</feature>
<dbReference type="OrthoDB" id="167703at2759"/>
<dbReference type="SUPFAM" id="SSF57997">
    <property type="entry name" value="Tropomyosin"/>
    <property type="match status" value="1"/>
</dbReference>
<evidence type="ECO:0000256" key="2">
    <source>
        <dbReference type="SAM" id="MobiDB-lite"/>
    </source>
</evidence>
<comment type="caution">
    <text evidence="3">The sequence shown here is derived from an EMBL/GenBank/DDBJ whole genome shotgun (WGS) entry which is preliminary data.</text>
</comment>
<feature type="coiled-coil region" evidence="1">
    <location>
        <begin position="144"/>
        <end position="171"/>
    </location>
</feature>
<evidence type="ECO:0000313" key="4">
    <source>
        <dbReference type="Proteomes" id="UP000794436"/>
    </source>
</evidence>
<dbReference type="Proteomes" id="UP000794436">
    <property type="component" value="Unassembled WGS sequence"/>
</dbReference>
<accession>A0A8K1FDN3</accession>